<organism evidence="2 3">
    <name type="scientific">Oculimacula yallundae</name>
    <dbReference type="NCBI Taxonomy" id="86028"/>
    <lineage>
        <taxon>Eukaryota</taxon>
        <taxon>Fungi</taxon>
        <taxon>Dikarya</taxon>
        <taxon>Ascomycota</taxon>
        <taxon>Pezizomycotina</taxon>
        <taxon>Leotiomycetes</taxon>
        <taxon>Helotiales</taxon>
        <taxon>Ploettnerulaceae</taxon>
        <taxon>Oculimacula</taxon>
    </lineage>
</organism>
<accession>A0ABR4CC82</accession>
<name>A0ABR4CC82_9HELO</name>
<reference evidence="2 3" key="1">
    <citation type="journal article" date="2024" name="Commun. Biol.">
        <title>Comparative genomic analysis of thermophilic fungi reveals convergent evolutionary adaptations and gene losses.</title>
        <authorList>
            <person name="Steindorff A.S."/>
            <person name="Aguilar-Pontes M.V."/>
            <person name="Robinson A.J."/>
            <person name="Andreopoulos B."/>
            <person name="LaButti K."/>
            <person name="Kuo A."/>
            <person name="Mondo S."/>
            <person name="Riley R."/>
            <person name="Otillar R."/>
            <person name="Haridas S."/>
            <person name="Lipzen A."/>
            <person name="Grimwood J."/>
            <person name="Schmutz J."/>
            <person name="Clum A."/>
            <person name="Reid I.D."/>
            <person name="Moisan M.C."/>
            <person name="Butler G."/>
            <person name="Nguyen T.T.M."/>
            <person name="Dewar K."/>
            <person name="Conant G."/>
            <person name="Drula E."/>
            <person name="Henrissat B."/>
            <person name="Hansel C."/>
            <person name="Singer S."/>
            <person name="Hutchinson M.I."/>
            <person name="de Vries R.P."/>
            <person name="Natvig D.O."/>
            <person name="Powell A.J."/>
            <person name="Tsang A."/>
            <person name="Grigoriev I.V."/>
        </authorList>
    </citation>
    <scope>NUCLEOTIDE SEQUENCE [LARGE SCALE GENOMIC DNA]</scope>
    <source>
        <strain evidence="2 3">CBS 494.80</strain>
    </source>
</reference>
<dbReference type="Gene3D" id="3.40.50.1820">
    <property type="entry name" value="alpha/beta hydrolase"/>
    <property type="match status" value="1"/>
</dbReference>
<sequence length="274" mass="29682">MPFLDLPNAKLHYETFGTGPLLLCIPGADGRGAVFHDVAKHLSCSFTVVCYDRRGYSQSQHIGAQDLKNRLSVDADDAGALIAHLSTEPAAVFGTSSGAIVATQLLVQHPDRVRTLVAHEPPAFALLPEEFRTQADGLIQHIYNLYREQGVQAAMQVFSGGLSAGVDGERMRFCMDPTRGDEIRANSMYWFEFELRQYTSATLDVERITAEKAKYVPAAGSTSGDGPGVGPIALIAGMLGKEVVRLPGGHISYMYESEIFADALVALLEKHAKN</sequence>
<comment type="caution">
    <text evidence="2">The sequence shown here is derived from an EMBL/GenBank/DDBJ whole genome shotgun (WGS) entry which is preliminary data.</text>
</comment>
<evidence type="ECO:0000313" key="3">
    <source>
        <dbReference type="Proteomes" id="UP001595075"/>
    </source>
</evidence>
<dbReference type="PANTHER" id="PTHR43433">
    <property type="entry name" value="HYDROLASE, ALPHA/BETA FOLD FAMILY PROTEIN"/>
    <property type="match status" value="1"/>
</dbReference>
<dbReference type="PANTHER" id="PTHR43433:SF5">
    <property type="entry name" value="AB HYDROLASE-1 DOMAIN-CONTAINING PROTEIN"/>
    <property type="match status" value="1"/>
</dbReference>
<evidence type="ECO:0000313" key="2">
    <source>
        <dbReference type="EMBL" id="KAL2067530.1"/>
    </source>
</evidence>
<gene>
    <name evidence="2" type="ORF">VTL71DRAFT_1955</name>
</gene>
<evidence type="ECO:0000259" key="1">
    <source>
        <dbReference type="Pfam" id="PF00561"/>
    </source>
</evidence>
<dbReference type="EMBL" id="JAZHXI010000010">
    <property type="protein sequence ID" value="KAL2067530.1"/>
    <property type="molecule type" value="Genomic_DNA"/>
</dbReference>
<proteinExistence type="predicted"/>
<dbReference type="InterPro" id="IPR000073">
    <property type="entry name" value="AB_hydrolase_1"/>
</dbReference>
<dbReference type="Proteomes" id="UP001595075">
    <property type="component" value="Unassembled WGS sequence"/>
</dbReference>
<dbReference type="InterPro" id="IPR029058">
    <property type="entry name" value="AB_hydrolase_fold"/>
</dbReference>
<protein>
    <recommendedName>
        <fullName evidence="1">AB hydrolase-1 domain-containing protein</fullName>
    </recommendedName>
</protein>
<dbReference type="InterPro" id="IPR050471">
    <property type="entry name" value="AB_hydrolase"/>
</dbReference>
<dbReference type="SUPFAM" id="SSF53474">
    <property type="entry name" value="alpha/beta-Hydrolases"/>
    <property type="match status" value="1"/>
</dbReference>
<dbReference type="Pfam" id="PF00561">
    <property type="entry name" value="Abhydrolase_1"/>
    <property type="match status" value="1"/>
</dbReference>
<feature type="domain" description="AB hydrolase-1" evidence="1">
    <location>
        <begin position="20"/>
        <end position="135"/>
    </location>
</feature>
<keyword evidence="3" id="KW-1185">Reference proteome</keyword>